<sequence>MTDDADRYSQDYLDRVEEPVGWYTERGYKVMPDLHQDVYSGAIGSHGAGGNGAAAREIGAGVAYRPSDPGTWGRTSLTVRPRFSSTRWTRRTRVPWPALPSNGRPDRAVVN</sequence>
<evidence type="ECO:0000313" key="2">
    <source>
        <dbReference type="Proteomes" id="UP001500839"/>
    </source>
</evidence>
<dbReference type="InterPro" id="IPR017853">
    <property type="entry name" value="GH"/>
</dbReference>
<accession>A0ABP9CFV3</accession>
<evidence type="ECO:0000313" key="1">
    <source>
        <dbReference type="EMBL" id="GAA4808691.1"/>
    </source>
</evidence>
<proteinExistence type="predicted"/>
<dbReference type="EMBL" id="BAABKQ010000001">
    <property type="protein sequence ID" value="GAA4808691.1"/>
    <property type="molecule type" value="Genomic_DNA"/>
</dbReference>
<gene>
    <name evidence="1" type="ORF">GCM10023353_10530</name>
</gene>
<dbReference type="Gene3D" id="3.20.20.80">
    <property type="entry name" value="Glycosidases"/>
    <property type="match status" value="1"/>
</dbReference>
<keyword evidence="2" id="KW-1185">Reference proteome</keyword>
<name>A0ABP9CFV3_9ACTN</name>
<reference evidence="2" key="1">
    <citation type="journal article" date="2019" name="Int. J. Syst. Evol. Microbiol.">
        <title>The Global Catalogue of Microorganisms (GCM) 10K type strain sequencing project: providing services to taxonomists for standard genome sequencing and annotation.</title>
        <authorList>
            <consortium name="The Broad Institute Genomics Platform"/>
            <consortium name="The Broad Institute Genome Sequencing Center for Infectious Disease"/>
            <person name="Wu L."/>
            <person name="Ma J."/>
        </authorList>
    </citation>
    <scope>NUCLEOTIDE SEQUENCE [LARGE SCALE GENOMIC DNA]</scope>
    <source>
        <strain evidence="2">JCM 18542</strain>
    </source>
</reference>
<comment type="caution">
    <text evidence="1">The sequence shown here is derived from an EMBL/GenBank/DDBJ whole genome shotgun (WGS) entry which is preliminary data.</text>
</comment>
<protein>
    <submittedName>
        <fullName evidence="1">Uncharacterized protein</fullName>
    </submittedName>
</protein>
<dbReference type="SUPFAM" id="SSF51445">
    <property type="entry name" value="(Trans)glycosidases"/>
    <property type="match status" value="1"/>
</dbReference>
<organism evidence="1 2">
    <name type="scientific">Tomitella cavernea</name>
    <dbReference type="NCBI Taxonomy" id="1387982"/>
    <lineage>
        <taxon>Bacteria</taxon>
        <taxon>Bacillati</taxon>
        <taxon>Actinomycetota</taxon>
        <taxon>Actinomycetes</taxon>
        <taxon>Mycobacteriales</taxon>
        <taxon>Tomitella</taxon>
    </lineage>
</organism>
<dbReference type="Proteomes" id="UP001500839">
    <property type="component" value="Unassembled WGS sequence"/>
</dbReference>